<sequence length="111" mass="12587">MSVHKSTGMDHVVAFCASVWREMQEDGLEAFLFPRAAYRAVPLCEANTTELQTHVNAHRCAEDAMDDDGFRLPEDYAEIRIEWKRQHYGDPVSRFDADDVTTVSLLSAPRA</sequence>
<reference evidence="1 2" key="1">
    <citation type="journal article" date="2013" name="PLoS Genet.">
        <title>Distinctive expansion of potential virulence genes in the genome of the oomycete fish pathogen Saprolegnia parasitica.</title>
        <authorList>
            <person name="Jiang R.H."/>
            <person name="de Bruijn I."/>
            <person name="Haas B.J."/>
            <person name="Belmonte R."/>
            <person name="Lobach L."/>
            <person name="Christie J."/>
            <person name="van den Ackerveken G."/>
            <person name="Bottin A."/>
            <person name="Bulone V."/>
            <person name="Diaz-Moreno S.M."/>
            <person name="Dumas B."/>
            <person name="Fan L."/>
            <person name="Gaulin E."/>
            <person name="Govers F."/>
            <person name="Grenville-Briggs L.J."/>
            <person name="Horner N.R."/>
            <person name="Levin J.Z."/>
            <person name="Mammella M."/>
            <person name="Meijer H.J."/>
            <person name="Morris P."/>
            <person name="Nusbaum C."/>
            <person name="Oome S."/>
            <person name="Phillips A.J."/>
            <person name="van Rooyen D."/>
            <person name="Rzeszutek E."/>
            <person name="Saraiva M."/>
            <person name="Secombes C.J."/>
            <person name="Seidl M.F."/>
            <person name="Snel B."/>
            <person name="Stassen J.H."/>
            <person name="Sykes S."/>
            <person name="Tripathy S."/>
            <person name="van den Berg H."/>
            <person name="Vega-Arreguin J.C."/>
            <person name="Wawra S."/>
            <person name="Young S.K."/>
            <person name="Zeng Q."/>
            <person name="Dieguez-Uribeondo J."/>
            <person name="Russ C."/>
            <person name="Tyler B.M."/>
            <person name="van West P."/>
        </authorList>
    </citation>
    <scope>NUCLEOTIDE SEQUENCE [LARGE SCALE GENOMIC DNA]</scope>
    <source>
        <strain evidence="1 2">CBS 223.65</strain>
    </source>
</reference>
<dbReference type="RefSeq" id="XP_012204775.1">
    <property type="nucleotide sequence ID" value="XM_012349385.1"/>
</dbReference>
<accession>A0A067C1V0</accession>
<gene>
    <name evidence="1" type="ORF">SPRG_10328</name>
</gene>
<organism evidence="1 2">
    <name type="scientific">Saprolegnia parasitica (strain CBS 223.65)</name>
    <dbReference type="NCBI Taxonomy" id="695850"/>
    <lineage>
        <taxon>Eukaryota</taxon>
        <taxon>Sar</taxon>
        <taxon>Stramenopiles</taxon>
        <taxon>Oomycota</taxon>
        <taxon>Saprolegniomycetes</taxon>
        <taxon>Saprolegniales</taxon>
        <taxon>Saprolegniaceae</taxon>
        <taxon>Saprolegnia</taxon>
    </lineage>
</organism>
<keyword evidence="2" id="KW-1185">Reference proteome</keyword>
<dbReference type="EMBL" id="KK583241">
    <property type="protein sequence ID" value="KDO24513.1"/>
    <property type="molecule type" value="Genomic_DNA"/>
</dbReference>
<dbReference type="OMA" id="RCAEDAM"/>
<dbReference type="Proteomes" id="UP000030745">
    <property type="component" value="Unassembled WGS sequence"/>
</dbReference>
<name>A0A067C1V0_SAPPC</name>
<dbReference type="GeneID" id="24132444"/>
<dbReference type="AlphaFoldDB" id="A0A067C1V0"/>
<evidence type="ECO:0000313" key="2">
    <source>
        <dbReference type="Proteomes" id="UP000030745"/>
    </source>
</evidence>
<evidence type="ECO:0000313" key="1">
    <source>
        <dbReference type="EMBL" id="KDO24513.1"/>
    </source>
</evidence>
<dbReference type="KEGG" id="spar:SPRG_10328"/>
<proteinExistence type="predicted"/>
<dbReference type="VEuPathDB" id="FungiDB:SPRG_10328"/>
<protein>
    <submittedName>
        <fullName evidence="1">Uncharacterized protein</fullName>
    </submittedName>
</protein>
<dbReference type="OrthoDB" id="77862at2759"/>